<comment type="cofactor">
    <cofactor evidence="1">
        <name>[4Fe-4S] cluster</name>
        <dbReference type="ChEBI" id="CHEBI:49883"/>
    </cofactor>
</comment>
<keyword evidence="5" id="KW-0411">Iron-sulfur</keyword>
<evidence type="ECO:0000256" key="3">
    <source>
        <dbReference type="ARBA" id="ARBA00022723"/>
    </source>
</evidence>
<dbReference type="PROSITE" id="PS51332">
    <property type="entry name" value="B12_BINDING"/>
    <property type="match status" value="1"/>
</dbReference>
<comment type="caution">
    <text evidence="8">The sequence shown here is derived from an EMBL/GenBank/DDBJ whole genome shotgun (WGS) entry which is preliminary data.</text>
</comment>
<dbReference type="CDD" id="cd02068">
    <property type="entry name" value="radical_SAM_B12_BD"/>
    <property type="match status" value="1"/>
</dbReference>
<sequence length="505" mass="58764">MMKIFLANPPCRIQINEGEERYFVRAGSRWPFSVIKKINQSPDYIPFPFYLAYTAAILEKNGHQVIVDDGVATNQSESEFLEKVFETKPQIILFETSTPTINYDLELVRKIKNRLDEVVICLAGTHATSFYKEILKNTDDIDYILLAEYELSFSRLVDALEKKWSMGKIEEIEGIAFKKEKKVFWSEPKLIDPLDQLPVPARRLFPNNTNPDPTIYWDGFCQYKPAIQMHASRGCPFRCNFCLWNQVMYRNSKYRFFSAKRVVDEMEEVARKYKAREIYFDDDTFTANKKQVLSICEEIKERKLKINWSVMGDAMVTDKEMVEAMADAGCIGIKFGVESGSREILKHIEKPVNFKKLKEFTNWCAKKRIKTHATFTFGLSGETGKTMEETLNLAKSLDVDSVQFSITTPFPGTRYFEEVKKEKLLLAENWNDFDGASQSVVKFKNLSSEVVKNYWQGASGKWLRYKFFKASWAIRQFYFLRRMIKGQGLTVIWTKTSRLINLLFS</sequence>
<organism evidence="8 9">
    <name type="scientific">Candidatus Shapirobacteria bacterium CG09_land_8_20_14_0_10_39_12</name>
    <dbReference type="NCBI Taxonomy" id="1974885"/>
    <lineage>
        <taxon>Bacteria</taxon>
        <taxon>Candidatus Shapironibacteriota</taxon>
    </lineage>
</organism>
<dbReference type="Proteomes" id="UP000230775">
    <property type="component" value="Unassembled WGS sequence"/>
</dbReference>
<evidence type="ECO:0000256" key="2">
    <source>
        <dbReference type="ARBA" id="ARBA00022691"/>
    </source>
</evidence>
<dbReference type="SFLD" id="SFLDG01123">
    <property type="entry name" value="methyltransferase_(Class_B)"/>
    <property type="match status" value="1"/>
</dbReference>
<feature type="domain" description="B12-binding" evidence="6">
    <location>
        <begin position="34"/>
        <end position="167"/>
    </location>
</feature>
<dbReference type="PANTHER" id="PTHR43409">
    <property type="entry name" value="ANAEROBIC MAGNESIUM-PROTOPORPHYRIN IX MONOMETHYL ESTER CYCLASE-RELATED"/>
    <property type="match status" value="1"/>
</dbReference>
<name>A0A2H0WPX6_9BACT</name>
<dbReference type="PROSITE" id="PS51918">
    <property type="entry name" value="RADICAL_SAM"/>
    <property type="match status" value="1"/>
</dbReference>
<dbReference type="Gene3D" id="3.80.30.20">
    <property type="entry name" value="tm_1862 like domain"/>
    <property type="match status" value="1"/>
</dbReference>
<evidence type="ECO:0000256" key="5">
    <source>
        <dbReference type="ARBA" id="ARBA00023014"/>
    </source>
</evidence>
<dbReference type="InterPro" id="IPR007197">
    <property type="entry name" value="rSAM"/>
</dbReference>
<dbReference type="GO" id="GO:0005829">
    <property type="term" value="C:cytosol"/>
    <property type="evidence" value="ECO:0007669"/>
    <property type="project" value="TreeGrafter"/>
</dbReference>
<keyword evidence="2" id="KW-0949">S-adenosyl-L-methionine</keyword>
<dbReference type="GO" id="GO:0003824">
    <property type="term" value="F:catalytic activity"/>
    <property type="evidence" value="ECO:0007669"/>
    <property type="project" value="InterPro"/>
</dbReference>
<proteinExistence type="predicted"/>
<accession>A0A2H0WPX6</accession>
<feature type="domain" description="Radical SAM core" evidence="7">
    <location>
        <begin position="221"/>
        <end position="437"/>
    </location>
</feature>
<dbReference type="SUPFAM" id="SSF102114">
    <property type="entry name" value="Radical SAM enzymes"/>
    <property type="match status" value="1"/>
</dbReference>
<dbReference type="AlphaFoldDB" id="A0A2H0WPX6"/>
<reference evidence="9" key="1">
    <citation type="submission" date="2017-09" db="EMBL/GenBank/DDBJ databases">
        <title>Depth-based differentiation of microbial function through sediment-hosted aquifers and enrichment of novel symbionts in the deep terrestrial subsurface.</title>
        <authorList>
            <person name="Probst A.J."/>
            <person name="Ladd B."/>
            <person name="Jarett J.K."/>
            <person name="Geller-Mcgrath D.E."/>
            <person name="Sieber C.M.K."/>
            <person name="Emerson J.B."/>
            <person name="Anantharaman K."/>
            <person name="Thomas B.C."/>
            <person name="Malmstrom R."/>
            <person name="Stieglmeier M."/>
            <person name="Klingl A."/>
            <person name="Woyke T."/>
            <person name="Ryan C.M."/>
            <person name="Banfield J.F."/>
        </authorList>
    </citation>
    <scope>NUCLEOTIDE SEQUENCE [LARGE SCALE GENOMIC DNA]</scope>
</reference>
<dbReference type="GO" id="GO:0046872">
    <property type="term" value="F:metal ion binding"/>
    <property type="evidence" value="ECO:0007669"/>
    <property type="project" value="UniProtKB-KW"/>
</dbReference>
<dbReference type="Pfam" id="PF04055">
    <property type="entry name" value="Radical_SAM"/>
    <property type="match status" value="1"/>
</dbReference>
<dbReference type="InterPro" id="IPR023404">
    <property type="entry name" value="rSAM_horseshoe"/>
</dbReference>
<dbReference type="EMBL" id="PEZI01000030">
    <property type="protein sequence ID" value="PIS14681.1"/>
    <property type="molecule type" value="Genomic_DNA"/>
</dbReference>
<dbReference type="SFLD" id="SFLDG01082">
    <property type="entry name" value="B12-binding_domain_containing"/>
    <property type="match status" value="1"/>
</dbReference>
<protein>
    <submittedName>
        <fullName evidence="8">Uncharacterized protein</fullName>
    </submittedName>
</protein>
<dbReference type="PANTHER" id="PTHR43409:SF16">
    <property type="entry name" value="SLR0320 PROTEIN"/>
    <property type="match status" value="1"/>
</dbReference>
<dbReference type="GO" id="GO:0051539">
    <property type="term" value="F:4 iron, 4 sulfur cluster binding"/>
    <property type="evidence" value="ECO:0007669"/>
    <property type="project" value="UniProtKB-KW"/>
</dbReference>
<dbReference type="SFLD" id="SFLDS00029">
    <property type="entry name" value="Radical_SAM"/>
    <property type="match status" value="1"/>
</dbReference>
<dbReference type="InterPro" id="IPR051198">
    <property type="entry name" value="BchE-like"/>
</dbReference>
<evidence type="ECO:0000256" key="4">
    <source>
        <dbReference type="ARBA" id="ARBA00023004"/>
    </source>
</evidence>
<dbReference type="GO" id="GO:0031419">
    <property type="term" value="F:cobalamin binding"/>
    <property type="evidence" value="ECO:0007669"/>
    <property type="project" value="InterPro"/>
</dbReference>
<dbReference type="InterPro" id="IPR034466">
    <property type="entry name" value="Methyltransferase_Class_B"/>
</dbReference>
<dbReference type="Gene3D" id="3.40.50.280">
    <property type="entry name" value="Cobalamin-binding domain"/>
    <property type="match status" value="1"/>
</dbReference>
<evidence type="ECO:0000259" key="6">
    <source>
        <dbReference type="PROSITE" id="PS51332"/>
    </source>
</evidence>
<evidence type="ECO:0000313" key="9">
    <source>
        <dbReference type="Proteomes" id="UP000230775"/>
    </source>
</evidence>
<dbReference type="Pfam" id="PF02310">
    <property type="entry name" value="B12-binding"/>
    <property type="match status" value="1"/>
</dbReference>
<dbReference type="InterPro" id="IPR058240">
    <property type="entry name" value="rSAM_sf"/>
</dbReference>
<dbReference type="CDD" id="cd01335">
    <property type="entry name" value="Radical_SAM"/>
    <property type="match status" value="1"/>
</dbReference>
<dbReference type="SMART" id="SM00729">
    <property type="entry name" value="Elp3"/>
    <property type="match status" value="1"/>
</dbReference>
<dbReference type="InterPro" id="IPR006638">
    <property type="entry name" value="Elp3/MiaA/NifB-like_rSAM"/>
</dbReference>
<evidence type="ECO:0000256" key="1">
    <source>
        <dbReference type="ARBA" id="ARBA00001966"/>
    </source>
</evidence>
<evidence type="ECO:0000259" key="7">
    <source>
        <dbReference type="PROSITE" id="PS51918"/>
    </source>
</evidence>
<evidence type="ECO:0000313" key="8">
    <source>
        <dbReference type="EMBL" id="PIS14681.1"/>
    </source>
</evidence>
<dbReference type="InterPro" id="IPR006158">
    <property type="entry name" value="Cobalamin-bd"/>
</dbReference>
<keyword evidence="3" id="KW-0479">Metal-binding</keyword>
<keyword evidence="4" id="KW-0408">Iron</keyword>
<gene>
    <name evidence="8" type="ORF">COT64_01355</name>
</gene>